<sequence>MIEAAIGEQFGRATLSKRRLTQFLASARTAAPLSGSVSVLLTGDEEIRRLNREFRHKDKSTDVLSFPAMEIGGRTKIAGDLAISVETAAREAKTRGHELMVELETLVLHGVLHLAGYDHETDAGEMARKEETLRRKLGLSQGLIARAAASGVKSVTRAKKAAKKVPLKAAAKRGRTR</sequence>
<evidence type="ECO:0000256" key="6">
    <source>
        <dbReference type="ARBA" id="ARBA00022833"/>
    </source>
</evidence>
<keyword evidence="5 7" id="KW-0378">Hydrolase</keyword>
<feature type="binding site" evidence="7">
    <location>
        <position position="119"/>
    </location>
    <ligand>
        <name>Zn(2+)</name>
        <dbReference type="ChEBI" id="CHEBI:29105"/>
        <note>catalytic</note>
    </ligand>
</feature>
<accession>A0A841JXE9</accession>
<keyword evidence="7" id="KW-0698">rRNA processing</keyword>
<comment type="function">
    <text evidence="7">Single strand-specific metallo-endoribonuclease involved in late-stage 70S ribosome quality control and in maturation of the 3' terminus of the 16S rRNA.</text>
</comment>
<dbReference type="Gene3D" id="3.40.390.30">
    <property type="entry name" value="Metalloproteases ('zincins'), catalytic domain"/>
    <property type="match status" value="1"/>
</dbReference>
<keyword evidence="4 7" id="KW-0255">Endonuclease</keyword>
<dbReference type="InterPro" id="IPR020549">
    <property type="entry name" value="YbeY_CS"/>
</dbReference>
<keyword evidence="7" id="KW-0690">Ribosome biogenesis</keyword>
<name>A0A841JXE9_9BACT</name>
<evidence type="ECO:0000256" key="7">
    <source>
        <dbReference type="HAMAP-Rule" id="MF_00009"/>
    </source>
</evidence>
<keyword evidence="9" id="KW-1185">Reference proteome</keyword>
<keyword evidence="6 7" id="KW-0862">Zinc</keyword>
<keyword evidence="3 7" id="KW-0479">Metal-binding</keyword>
<dbReference type="PANTHER" id="PTHR46986">
    <property type="entry name" value="ENDORIBONUCLEASE YBEY, CHLOROPLASTIC"/>
    <property type="match status" value="1"/>
</dbReference>
<dbReference type="AlphaFoldDB" id="A0A841JXE9"/>
<protein>
    <recommendedName>
        <fullName evidence="7">Endoribonuclease YbeY</fullName>
        <ecNumber evidence="7">3.1.-.-</ecNumber>
    </recommendedName>
</protein>
<evidence type="ECO:0000256" key="2">
    <source>
        <dbReference type="ARBA" id="ARBA00022722"/>
    </source>
</evidence>
<comment type="caution">
    <text evidence="8">The sequence shown here is derived from an EMBL/GenBank/DDBJ whole genome shotgun (WGS) entry which is preliminary data.</text>
</comment>
<dbReference type="SUPFAM" id="SSF55486">
    <property type="entry name" value="Metalloproteases ('zincins'), catalytic domain"/>
    <property type="match status" value="1"/>
</dbReference>
<comment type="similarity">
    <text evidence="1 7">Belongs to the endoribonuclease YbeY family.</text>
</comment>
<evidence type="ECO:0000256" key="1">
    <source>
        <dbReference type="ARBA" id="ARBA00010875"/>
    </source>
</evidence>
<dbReference type="HAMAP" id="MF_00009">
    <property type="entry name" value="Endoribonucl_YbeY"/>
    <property type="match status" value="1"/>
</dbReference>
<dbReference type="GO" id="GO:0004222">
    <property type="term" value="F:metalloendopeptidase activity"/>
    <property type="evidence" value="ECO:0007669"/>
    <property type="project" value="InterPro"/>
</dbReference>
<dbReference type="PANTHER" id="PTHR46986:SF1">
    <property type="entry name" value="ENDORIBONUCLEASE YBEY, CHLOROPLASTIC"/>
    <property type="match status" value="1"/>
</dbReference>
<evidence type="ECO:0000256" key="5">
    <source>
        <dbReference type="ARBA" id="ARBA00022801"/>
    </source>
</evidence>
<dbReference type="EMBL" id="JACHEK010000008">
    <property type="protein sequence ID" value="MBB6146036.1"/>
    <property type="molecule type" value="Genomic_DNA"/>
</dbReference>
<comment type="subcellular location">
    <subcellularLocation>
        <location evidence="7">Cytoplasm</location>
    </subcellularLocation>
</comment>
<organism evidence="8 9">
    <name type="scientific">Silvibacterium bohemicum</name>
    <dbReference type="NCBI Taxonomy" id="1577686"/>
    <lineage>
        <taxon>Bacteria</taxon>
        <taxon>Pseudomonadati</taxon>
        <taxon>Acidobacteriota</taxon>
        <taxon>Terriglobia</taxon>
        <taxon>Terriglobales</taxon>
        <taxon>Acidobacteriaceae</taxon>
        <taxon>Silvibacterium</taxon>
    </lineage>
</organism>
<dbReference type="GO" id="GO:0004521">
    <property type="term" value="F:RNA endonuclease activity"/>
    <property type="evidence" value="ECO:0007669"/>
    <property type="project" value="UniProtKB-UniRule"/>
</dbReference>
<reference evidence="8 9" key="1">
    <citation type="submission" date="2020-08" db="EMBL/GenBank/DDBJ databases">
        <title>Genomic Encyclopedia of Type Strains, Phase IV (KMG-IV): sequencing the most valuable type-strain genomes for metagenomic binning, comparative biology and taxonomic classification.</title>
        <authorList>
            <person name="Goeker M."/>
        </authorList>
    </citation>
    <scope>NUCLEOTIDE SEQUENCE [LARGE SCALE GENOMIC DNA]</scope>
    <source>
        <strain evidence="8 9">DSM 103733</strain>
    </source>
</reference>
<dbReference type="RefSeq" id="WP_156186080.1">
    <property type="nucleotide sequence ID" value="NZ_JACHEK010000008.1"/>
</dbReference>
<proteinExistence type="inferred from homology"/>
<evidence type="ECO:0000313" key="8">
    <source>
        <dbReference type="EMBL" id="MBB6146036.1"/>
    </source>
</evidence>
<keyword evidence="7" id="KW-0963">Cytoplasm</keyword>
<keyword evidence="2 7" id="KW-0540">Nuclease</keyword>
<dbReference type="InterPro" id="IPR002036">
    <property type="entry name" value="YbeY"/>
</dbReference>
<feature type="binding site" evidence="7">
    <location>
        <position position="113"/>
    </location>
    <ligand>
        <name>Zn(2+)</name>
        <dbReference type="ChEBI" id="CHEBI:29105"/>
        <note>catalytic</note>
    </ligand>
</feature>
<dbReference type="InterPro" id="IPR023091">
    <property type="entry name" value="MetalPrtase_cat_dom_sf_prd"/>
</dbReference>
<comment type="cofactor">
    <cofactor evidence="7">
        <name>Zn(2+)</name>
        <dbReference type="ChEBI" id="CHEBI:29105"/>
    </cofactor>
    <text evidence="7">Binds 1 zinc ion.</text>
</comment>
<dbReference type="NCBIfam" id="TIGR00043">
    <property type="entry name" value="rRNA maturation RNase YbeY"/>
    <property type="match status" value="1"/>
</dbReference>
<evidence type="ECO:0000256" key="3">
    <source>
        <dbReference type="ARBA" id="ARBA00022723"/>
    </source>
</evidence>
<evidence type="ECO:0000256" key="4">
    <source>
        <dbReference type="ARBA" id="ARBA00022759"/>
    </source>
</evidence>
<dbReference type="GO" id="GO:0006364">
    <property type="term" value="P:rRNA processing"/>
    <property type="evidence" value="ECO:0007669"/>
    <property type="project" value="UniProtKB-UniRule"/>
</dbReference>
<dbReference type="EC" id="3.1.-.-" evidence="7"/>
<gene>
    <name evidence="7" type="primary">ybeY</name>
    <name evidence="8" type="ORF">HNQ77_004006</name>
</gene>
<dbReference type="Pfam" id="PF02130">
    <property type="entry name" value="YbeY"/>
    <property type="match status" value="1"/>
</dbReference>
<dbReference type="Proteomes" id="UP000538666">
    <property type="component" value="Unassembled WGS sequence"/>
</dbReference>
<dbReference type="GO" id="GO:0008270">
    <property type="term" value="F:zinc ion binding"/>
    <property type="evidence" value="ECO:0007669"/>
    <property type="project" value="UniProtKB-UniRule"/>
</dbReference>
<evidence type="ECO:0000313" key="9">
    <source>
        <dbReference type="Proteomes" id="UP000538666"/>
    </source>
</evidence>
<dbReference type="GO" id="GO:0005737">
    <property type="term" value="C:cytoplasm"/>
    <property type="evidence" value="ECO:0007669"/>
    <property type="project" value="UniProtKB-SubCell"/>
</dbReference>
<feature type="binding site" evidence="7">
    <location>
        <position position="109"/>
    </location>
    <ligand>
        <name>Zn(2+)</name>
        <dbReference type="ChEBI" id="CHEBI:29105"/>
        <note>catalytic</note>
    </ligand>
</feature>
<dbReference type="OrthoDB" id="9807740at2"/>
<dbReference type="PROSITE" id="PS01306">
    <property type="entry name" value="UPF0054"/>
    <property type="match status" value="1"/>
</dbReference>